<accession>A0A061RU34</accession>
<organism evidence="2">
    <name type="scientific">Tetraselmis sp. GSL018</name>
    <dbReference type="NCBI Taxonomy" id="582737"/>
    <lineage>
        <taxon>Eukaryota</taxon>
        <taxon>Viridiplantae</taxon>
        <taxon>Chlorophyta</taxon>
        <taxon>core chlorophytes</taxon>
        <taxon>Chlorodendrophyceae</taxon>
        <taxon>Chlorodendrales</taxon>
        <taxon>Chlorodendraceae</taxon>
        <taxon>Tetraselmis</taxon>
    </lineage>
</organism>
<reference evidence="2" key="1">
    <citation type="submission" date="2014-05" db="EMBL/GenBank/DDBJ databases">
        <title>The transcriptome of the halophilic microalga Tetraselmis sp. GSL018 isolated from the Great Salt Lake, Utah.</title>
        <authorList>
            <person name="Jinkerson R.E."/>
            <person name="D'Adamo S."/>
            <person name="Posewitz M.C."/>
        </authorList>
    </citation>
    <scope>NUCLEOTIDE SEQUENCE</scope>
    <source>
        <strain evidence="2">GSL018</strain>
    </source>
</reference>
<evidence type="ECO:0000256" key="1">
    <source>
        <dbReference type="SAM" id="MobiDB-lite"/>
    </source>
</evidence>
<feature type="non-terminal residue" evidence="2">
    <location>
        <position position="85"/>
    </location>
</feature>
<evidence type="ECO:0000313" key="2">
    <source>
        <dbReference type="EMBL" id="JAC74061.1"/>
    </source>
</evidence>
<dbReference type="AlphaFoldDB" id="A0A061RU34"/>
<gene>
    <name evidence="2" type="ORF">TSPGSL018_27017</name>
</gene>
<sequence>SLGKAPVTPDGLEDAELPTSPFADPQLVADPRVCLHRPPPTSPPRSAQGSREERRRDLTRSLRLTAAAPRERLARRPIRPSANSG</sequence>
<protein>
    <submittedName>
        <fullName evidence="2">Uncharacterized protein</fullName>
    </submittedName>
</protein>
<feature type="compositionally biased region" description="Basic and acidic residues" evidence="1">
    <location>
        <begin position="50"/>
        <end position="60"/>
    </location>
</feature>
<feature type="non-terminal residue" evidence="2">
    <location>
        <position position="1"/>
    </location>
</feature>
<feature type="region of interest" description="Disordered" evidence="1">
    <location>
        <begin position="1"/>
        <end position="85"/>
    </location>
</feature>
<name>A0A061RU34_9CHLO</name>
<dbReference type="EMBL" id="GBEZ01011751">
    <property type="protein sequence ID" value="JAC74061.1"/>
    <property type="molecule type" value="Transcribed_RNA"/>
</dbReference>
<proteinExistence type="predicted"/>